<evidence type="ECO:0000313" key="2">
    <source>
        <dbReference type="Proteomes" id="UP001302265"/>
    </source>
</evidence>
<accession>A0AA86Y9H1</accession>
<protein>
    <submittedName>
        <fullName evidence="1">Uncharacterized protein</fullName>
    </submittedName>
</protein>
<organism evidence="1 2">
    <name type="scientific">Caudoviricetes sp. vir215</name>
    <dbReference type="NCBI Taxonomy" id="3068354"/>
    <lineage>
        <taxon>Viruses</taxon>
        <taxon>Duplodnaviria</taxon>
        <taxon>Heunggongvirae</taxon>
        <taxon>Uroviricota</taxon>
        <taxon>Caudoviricetes</taxon>
    </lineage>
</organism>
<dbReference type="Proteomes" id="UP001302265">
    <property type="component" value="Segment"/>
</dbReference>
<evidence type="ECO:0000313" key="1">
    <source>
        <dbReference type="EMBL" id="DBA35306.1"/>
    </source>
</evidence>
<keyword evidence="2" id="KW-1185">Reference proteome</keyword>
<dbReference type="RefSeq" id="YP_011108859.1">
    <property type="nucleotide sequence ID" value="NC_092586.1"/>
</dbReference>
<gene>
    <name evidence="1" type="ORF">vir215_00004</name>
</gene>
<sequence>MRYEIVAVWNSVVTKPFAETYGKTDDHAEFLSEVDKLRRIGWTILGTTSEEGIVTAWVTREGA</sequence>
<dbReference type="GeneID" id="98835817"/>
<proteinExistence type="predicted"/>
<reference evidence="1 2" key="1">
    <citation type="journal article" date="2023" name="Nat. Microbiol.">
        <title>A compendium of viruses from methanogenic archaea reveals their diversity and adaptations to the gut environment.</title>
        <authorList>
            <person name="Medvedeva S."/>
            <person name="Borrel G."/>
            <person name="Krupovic M."/>
            <person name="Gribaldo S."/>
        </authorList>
    </citation>
    <scope>NUCLEOTIDE SEQUENCE [LARGE SCALE GENOMIC DNA]</scope>
</reference>
<name>A0AA86Y9H1_9CAUD</name>
<dbReference type="EMBL" id="BK063676">
    <property type="protein sequence ID" value="DBA35306.1"/>
    <property type="molecule type" value="Genomic_DNA"/>
</dbReference>